<dbReference type="InterPro" id="IPR014001">
    <property type="entry name" value="Helicase_ATP-bd"/>
</dbReference>
<dbReference type="Gene3D" id="3.90.1570.50">
    <property type="match status" value="1"/>
</dbReference>
<dbReference type="Pfam" id="PF04313">
    <property type="entry name" value="HSDR_N"/>
    <property type="match status" value="1"/>
</dbReference>
<dbReference type="GO" id="GO:0009307">
    <property type="term" value="P:DNA restriction-modification system"/>
    <property type="evidence" value="ECO:0007669"/>
    <property type="project" value="UniProtKB-KW"/>
</dbReference>
<evidence type="ECO:0000259" key="1">
    <source>
        <dbReference type="SMART" id="SM00487"/>
    </source>
</evidence>
<evidence type="ECO:0000313" key="3">
    <source>
        <dbReference type="Proteomes" id="UP000015455"/>
    </source>
</evidence>
<dbReference type="OrthoDB" id="9758243at2"/>
<dbReference type="EMBL" id="ATJV01000092">
    <property type="protein sequence ID" value="EPZ14182.1"/>
    <property type="molecule type" value="Genomic_DNA"/>
</dbReference>
<dbReference type="Pfam" id="PF18766">
    <property type="entry name" value="SWI2_SNF2"/>
    <property type="match status" value="1"/>
</dbReference>
<dbReference type="InterPro" id="IPR055180">
    <property type="entry name" value="HsdR_RecA-like_helicase_dom_2"/>
</dbReference>
<dbReference type="Pfam" id="PF22679">
    <property type="entry name" value="T1R_D3-like"/>
    <property type="match status" value="1"/>
</dbReference>
<name>S9ZL35_9RHOO</name>
<proteinExistence type="predicted"/>
<dbReference type="RefSeq" id="WP_021250639.1">
    <property type="nucleotide sequence ID" value="NZ_ATJV01000092.1"/>
</dbReference>
<dbReference type="PATRIC" id="fig|1348657.5.peg.3249"/>
<dbReference type="GO" id="GO:0009035">
    <property type="term" value="F:type I site-specific deoxyribonuclease activity"/>
    <property type="evidence" value="ECO:0007669"/>
    <property type="project" value="UniProtKB-EC"/>
</dbReference>
<dbReference type="InterPro" id="IPR040980">
    <property type="entry name" value="SWI2_SNF2"/>
</dbReference>
<reference evidence="2 3" key="1">
    <citation type="submission" date="2013-06" db="EMBL/GenBank/DDBJ databases">
        <title>Draft genome sequence of Thauera terpenica.</title>
        <authorList>
            <person name="Liu B."/>
            <person name="Frostegard A.H."/>
            <person name="Shapleigh J.P."/>
        </authorList>
    </citation>
    <scope>NUCLEOTIDE SEQUENCE [LARGE SCALE GENOMIC DNA]</scope>
    <source>
        <strain evidence="2 3">58Eu</strain>
    </source>
</reference>
<dbReference type="Proteomes" id="UP000015455">
    <property type="component" value="Unassembled WGS sequence"/>
</dbReference>
<dbReference type="PANTHER" id="PTHR42927:SF1">
    <property type="entry name" value="HELICASE SUPERFAMILY 1 AND 2 DOMAIN-CONTAINING PROTEIN"/>
    <property type="match status" value="1"/>
</dbReference>
<dbReference type="REBASE" id="122816">
    <property type="entry name" value="Tte58ORF6300P"/>
</dbReference>
<dbReference type="InterPro" id="IPR027417">
    <property type="entry name" value="P-loop_NTPase"/>
</dbReference>
<dbReference type="InterPro" id="IPR007409">
    <property type="entry name" value="Restrct_endonuc_type1_HsdR_N"/>
</dbReference>
<dbReference type="eggNOG" id="COG0610">
    <property type="taxonomic scope" value="Bacteria"/>
</dbReference>
<dbReference type="Gene3D" id="3.40.50.300">
    <property type="entry name" value="P-loop containing nucleotide triphosphate hydrolases"/>
    <property type="match status" value="2"/>
</dbReference>
<gene>
    <name evidence="2" type="ORF">M622_06300</name>
</gene>
<dbReference type="STRING" id="1348657.M622_06300"/>
<protein>
    <recommendedName>
        <fullName evidence="1">Helicase ATP-binding domain-containing protein</fullName>
    </recommendedName>
</protein>
<dbReference type="SUPFAM" id="SSF52540">
    <property type="entry name" value="P-loop containing nucleoside triphosphate hydrolases"/>
    <property type="match status" value="1"/>
</dbReference>
<feature type="domain" description="Helicase ATP-binding" evidence="1">
    <location>
        <begin position="275"/>
        <end position="513"/>
    </location>
</feature>
<organism evidence="2 3">
    <name type="scientific">Thauera terpenica 58Eu</name>
    <dbReference type="NCBI Taxonomy" id="1348657"/>
    <lineage>
        <taxon>Bacteria</taxon>
        <taxon>Pseudomonadati</taxon>
        <taxon>Pseudomonadota</taxon>
        <taxon>Betaproteobacteria</taxon>
        <taxon>Rhodocyclales</taxon>
        <taxon>Zoogloeaceae</taxon>
        <taxon>Thauera</taxon>
    </lineage>
</organism>
<dbReference type="AlphaFoldDB" id="S9ZL35"/>
<dbReference type="SMART" id="SM00487">
    <property type="entry name" value="DEXDc"/>
    <property type="match status" value="1"/>
</dbReference>
<comment type="caution">
    <text evidence="2">The sequence shown here is derived from an EMBL/GenBank/DDBJ whole genome shotgun (WGS) entry which is preliminary data.</text>
</comment>
<dbReference type="GO" id="GO:0003677">
    <property type="term" value="F:DNA binding"/>
    <property type="evidence" value="ECO:0007669"/>
    <property type="project" value="UniProtKB-KW"/>
</dbReference>
<evidence type="ECO:0000313" key="2">
    <source>
        <dbReference type="EMBL" id="EPZ14182.1"/>
    </source>
</evidence>
<accession>S9ZL35</accession>
<keyword evidence="3" id="KW-1185">Reference proteome</keyword>
<dbReference type="PANTHER" id="PTHR42927">
    <property type="entry name" value="HELICASE SUPERFAMILY 1 AND 2 DOMAIN-CONTAINING PROTEIN"/>
    <property type="match status" value="1"/>
</dbReference>
<dbReference type="GO" id="GO:0005524">
    <property type="term" value="F:ATP binding"/>
    <property type="evidence" value="ECO:0007669"/>
    <property type="project" value="UniProtKB-KW"/>
</dbReference>
<sequence length="1039" mass="115021">MTALHTEKALEDEICHDLAAARWLHDAGDAARYDRALALFPDDVVGWIQTTQPEAWASIEQTHGANARKVVCERLRRTLADHGTLHVLRHGFEMLGLRRPIAMAQFKPALAMNAELQAKYAANRLRVVRQLRYSLHHENCIDLGLFLNGIPVATCEIKTDYTQAVDDAVLQYRKDRPPRVAGSNAVEPLLAFPQGALVHFALSNSAVRMTTKLDGFGTVFLPFDKGDAGAAGNPPNPQGYATDYLWKQVWARDSWLEILHRYIVPRKNDARQLVNTIFPRYHQLDATRAIVAAVRRDGPGDKYLIQHSAGSGKTNSIAWTAHFLADLHDADNRKVFDTLVVVSDRTVLDDQLQDAIMGFERTQGVVAVVKGEGASKSQELAEALAAGKKIVVCTLQTFPKALDKVRELAATEGKRFAVIADEAHSSQTNETAAKLKEVLSPAELAELEDGGEISTEDILAAQMQAKAAGKELGITFVAFTATPKDKTLQLFGTRPDPSRPPADDNLPAPFHVYSMRQAIEEGFILDVLQNYTSYKVAFNLAHEGGARYSEVDRDTAMKGIMGWVRLHEYNIAQRVHIVVEHFRVHVAPLLGGQAKAMVVTASRKEAVRWQLAMRKYIAEHGYRIETLVAFSGEVEDPESAPEPLAETSALMNPRLRGRGIREAFKGGDYAILLVANKFQTGFDEPLLCGMYVDKRLAGIQAVQTLSRLNRAHPGKDSTYVVDFVNDPDEVLAAFRVYHTTAELAGVSDPEQIYTLRAKLDGLGFYDTFEVDRVVEVALRGKDQSALDRALVPVADRLLKRYAAAQRRLRDADEGSADAHAAKLELDALVLFKRDLATYVRLYGFLSQIFNYGNTDIEKRAIFFRLLHKLLDFGRESETVDLSSLALTHYTLKNLGTRRLALDAGQGEYKLKPSGPGGGEVRDKQKAALDEIIARVNQLFVGELTEGDKLLYVNNAIKGKLLECETLIEQAVNNTKEQFGNSPDLDARILDAVMDALSAFTSMSRQALESERIRAEIKSILLGPGRLYELLRAQAAGRRG</sequence>